<dbReference type="EMBL" id="VSWD01000007">
    <property type="protein sequence ID" value="KAK3097884.1"/>
    <property type="molecule type" value="Genomic_DNA"/>
</dbReference>
<reference evidence="3" key="1">
    <citation type="submission" date="2019-08" db="EMBL/GenBank/DDBJ databases">
        <title>The improved chromosome-level genome for the pearl oyster Pinctada fucata martensii using PacBio sequencing and Hi-C.</title>
        <authorList>
            <person name="Zheng Z."/>
        </authorList>
    </citation>
    <scope>NUCLEOTIDE SEQUENCE</scope>
    <source>
        <strain evidence="3">ZZ-2019</strain>
        <tissue evidence="3">Adductor muscle</tissue>
    </source>
</reference>
<proteinExistence type="predicted"/>
<dbReference type="SMART" id="SM00875">
    <property type="entry name" value="BACK"/>
    <property type="match status" value="1"/>
</dbReference>
<protein>
    <recommendedName>
        <fullName evidence="2">BTB domain-containing protein</fullName>
    </recommendedName>
</protein>
<sequence length="476" mass="54207">MESDSADTSISNEDQSGCHGNDEASETIAICIKNLCHSEDMTDVSFVFPNDGNRRVRAHKLVLSVRSPVFKAMFYGGLPENPENISIPDISANVFTEFIRYIYTDKAELDDRTVTELLYASNKYQFAAMMQKCEEYLLNALSVDNACTVFSQASVFDMTKLKAEVMSYINIHALEVFKSPDFQNLTKDCLADILSSEDITASEFDIIEAILQWAEQKCKSRDLEPTGMNMREVLGDLLYKLRILSLSLQQFSEIVAVSGILRDDEELCFYRYFSRGVKSETTSKFSAIERRRLPPLSVELGSIFSKGNRVGHMVARETFNFKVRKPFRLLQMEFMELPDVSPNFSYIQLTNCEEDNHVAHIKILETYMVEGSTHSETILETVRSNKIGKIRLNIEFNRKKENHRLTVNVRKHCHVCGVQTALNYQETGQTSNYNQFTGSSNKSYPTKSIADGIDLQIKEQHIVRLITLVKIPEEDA</sequence>
<dbReference type="InterPro" id="IPR011333">
    <property type="entry name" value="SKP1/BTB/POZ_sf"/>
</dbReference>
<dbReference type="Gene3D" id="1.25.40.420">
    <property type="match status" value="1"/>
</dbReference>
<feature type="region of interest" description="Disordered" evidence="1">
    <location>
        <begin position="1"/>
        <end position="21"/>
    </location>
</feature>
<accession>A0AA88YAX6</accession>
<feature type="compositionally biased region" description="Polar residues" evidence="1">
    <location>
        <begin position="1"/>
        <end position="15"/>
    </location>
</feature>
<dbReference type="Gene3D" id="3.30.710.10">
    <property type="entry name" value="Potassium Channel Kv1.1, Chain A"/>
    <property type="match status" value="1"/>
</dbReference>
<evidence type="ECO:0000259" key="2">
    <source>
        <dbReference type="PROSITE" id="PS50097"/>
    </source>
</evidence>
<dbReference type="InterPro" id="IPR011705">
    <property type="entry name" value="BACK"/>
</dbReference>
<evidence type="ECO:0000256" key="1">
    <source>
        <dbReference type="SAM" id="MobiDB-lite"/>
    </source>
</evidence>
<dbReference type="AlphaFoldDB" id="A0AA88YAX6"/>
<organism evidence="3 4">
    <name type="scientific">Pinctada imbricata</name>
    <name type="common">Atlantic pearl-oyster</name>
    <name type="synonym">Pinctada martensii</name>
    <dbReference type="NCBI Taxonomy" id="66713"/>
    <lineage>
        <taxon>Eukaryota</taxon>
        <taxon>Metazoa</taxon>
        <taxon>Spiralia</taxon>
        <taxon>Lophotrochozoa</taxon>
        <taxon>Mollusca</taxon>
        <taxon>Bivalvia</taxon>
        <taxon>Autobranchia</taxon>
        <taxon>Pteriomorphia</taxon>
        <taxon>Pterioida</taxon>
        <taxon>Pterioidea</taxon>
        <taxon>Pteriidae</taxon>
        <taxon>Pinctada</taxon>
    </lineage>
</organism>
<name>A0AA88YAX6_PINIB</name>
<dbReference type="PANTHER" id="PTHR45774">
    <property type="entry name" value="BTB/POZ DOMAIN-CONTAINING"/>
    <property type="match status" value="1"/>
</dbReference>
<dbReference type="Proteomes" id="UP001186944">
    <property type="component" value="Unassembled WGS sequence"/>
</dbReference>
<evidence type="ECO:0000313" key="3">
    <source>
        <dbReference type="EMBL" id="KAK3097884.1"/>
    </source>
</evidence>
<keyword evidence="4" id="KW-1185">Reference proteome</keyword>
<dbReference type="PANTHER" id="PTHR45774:SF3">
    <property type="entry name" value="BTB (POZ) DOMAIN-CONTAINING 2B-RELATED"/>
    <property type="match status" value="1"/>
</dbReference>
<evidence type="ECO:0000313" key="4">
    <source>
        <dbReference type="Proteomes" id="UP001186944"/>
    </source>
</evidence>
<dbReference type="SMART" id="SM00225">
    <property type="entry name" value="BTB"/>
    <property type="match status" value="1"/>
</dbReference>
<dbReference type="Pfam" id="PF07707">
    <property type="entry name" value="BACK"/>
    <property type="match status" value="1"/>
</dbReference>
<comment type="caution">
    <text evidence="3">The sequence shown here is derived from an EMBL/GenBank/DDBJ whole genome shotgun (WGS) entry which is preliminary data.</text>
</comment>
<dbReference type="Pfam" id="PF00651">
    <property type="entry name" value="BTB"/>
    <property type="match status" value="1"/>
</dbReference>
<feature type="domain" description="BTB" evidence="2">
    <location>
        <begin position="42"/>
        <end position="111"/>
    </location>
</feature>
<dbReference type="SUPFAM" id="SSF54695">
    <property type="entry name" value="POZ domain"/>
    <property type="match status" value="1"/>
</dbReference>
<gene>
    <name evidence="3" type="ORF">FSP39_014151</name>
</gene>
<dbReference type="InterPro" id="IPR000210">
    <property type="entry name" value="BTB/POZ_dom"/>
</dbReference>
<dbReference type="PROSITE" id="PS50097">
    <property type="entry name" value="BTB"/>
    <property type="match status" value="1"/>
</dbReference>